<gene>
    <name evidence="1" type="ORF">M404DRAFT_26535</name>
</gene>
<dbReference type="EMBL" id="KN831973">
    <property type="protein sequence ID" value="KIO03923.1"/>
    <property type="molecule type" value="Genomic_DNA"/>
</dbReference>
<dbReference type="HOGENOM" id="CLU_1384654_0_0_1"/>
<evidence type="ECO:0000313" key="1">
    <source>
        <dbReference type="EMBL" id="KIO03923.1"/>
    </source>
</evidence>
<dbReference type="InParanoid" id="A0A0C3J4D0"/>
<sequence>MTSSLLSPATDRVEDPLILSPLQNTSLGLLSGTQQSFASYLPQNSMNQVNGAYMQDSQVVYLQDHCKTLEQHLVKVTSECDTVRNLFDQLTNALKSMLCGPGLLDASMPLPALAVTDEKALTCELHPNVWFWTKKDFDDWLKSAEAEGSDHGIYVYLEDTNSNVPSLETLANMRKTLRRAW</sequence>
<dbReference type="Proteomes" id="UP000054217">
    <property type="component" value="Unassembled WGS sequence"/>
</dbReference>
<keyword evidence="2" id="KW-1185">Reference proteome</keyword>
<evidence type="ECO:0000313" key="2">
    <source>
        <dbReference type="Proteomes" id="UP000054217"/>
    </source>
</evidence>
<proteinExistence type="predicted"/>
<protein>
    <submittedName>
        <fullName evidence="1">Uncharacterized protein</fullName>
    </submittedName>
</protein>
<reference evidence="1 2" key="1">
    <citation type="submission" date="2014-04" db="EMBL/GenBank/DDBJ databases">
        <authorList>
            <consortium name="DOE Joint Genome Institute"/>
            <person name="Kuo A."/>
            <person name="Kohler A."/>
            <person name="Costa M.D."/>
            <person name="Nagy L.G."/>
            <person name="Floudas D."/>
            <person name="Copeland A."/>
            <person name="Barry K.W."/>
            <person name="Cichocki N."/>
            <person name="Veneault-Fourrey C."/>
            <person name="LaButti K."/>
            <person name="Lindquist E.A."/>
            <person name="Lipzen A."/>
            <person name="Lundell T."/>
            <person name="Morin E."/>
            <person name="Murat C."/>
            <person name="Sun H."/>
            <person name="Tunlid A."/>
            <person name="Henrissat B."/>
            <person name="Grigoriev I.V."/>
            <person name="Hibbett D.S."/>
            <person name="Martin F."/>
            <person name="Nordberg H.P."/>
            <person name="Cantor M.N."/>
            <person name="Hua S.X."/>
        </authorList>
    </citation>
    <scope>NUCLEOTIDE SEQUENCE [LARGE SCALE GENOMIC DNA]</scope>
    <source>
        <strain evidence="1 2">Marx 270</strain>
    </source>
</reference>
<dbReference type="AlphaFoldDB" id="A0A0C3J4D0"/>
<reference evidence="2" key="2">
    <citation type="submission" date="2015-01" db="EMBL/GenBank/DDBJ databases">
        <title>Evolutionary Origins and Diversification of the Mycorrhizal Mutualists.</title>
        <authorList>
            <consortium name="DOE Joint Genome Institute"/>
            <consortium name="Mycorrhizal Genomics Consortium"/>
            <person name="Kohler A."/>
            <person name="Kuo A."/>
            <person name="Nagy L.G."/>
            <person name="Floudas D."/>
            <person name="Copeland A."/>
            <person name="Barry K.W."/>
            <person name="Cichocki N."/>
            <person name="Veneault-Fourrey C."/>
            <person name="LaButti K."/>
            <person name="Lindquist E.A."/>
            <person name="Lipzen A."/>
            <person name="Lundell T."/>
            <person name="Morin E."/>
            <person name="Murat C."/>
            <person name="Riley R."/>
            <person name="Ohm R."/>
            <person name="Sun H."/>
            <person name="Tunlid A."/>
            <person name="Henrissat B."/>
            <person name="Grigoriev I.V."/>
            <person name="Hibbett D.S."/>
            <person name="Martin F."/>
        </authorList>
    </citation>
    <scope>NUCLEOTIDE SEQUENCE [LARGE SCALE GENOMIC DNA]</scope>
    <source>
        <strain evidence="2">Marx 270</strain>
    </source>
</reference>
<name>A0A0C3J4D0_PISTI</name>
<dbReference type="OrthoDB" id="3235325at2759"/>
<accession>A0A0C3J4D0</accession>
<organism evidence="1 2">
    <name type="scientific">Pisolithus tinctorius Marx 270</name>
    <dbReference type="NCBI Taxonomy" id="870435"/>
    <lineage>
        <taxon>Eukaryota</taxon>
        <taxon>Fungi</taxon>
        <taxon>Dikarya</taxon>
        <taxon>Basidiomycota</taxon>
        <taxon>Agaricomycotina</taxon>
        <taxon>Agaricomycetes</taxon>
        <taxon>Agaricomycetidae</taxon>
        <taxon>Boletales</taxon>
        <taxon>Sclerodermatineae</taxon>
        <taxon>Pisolithaceae</taxon>
        <taxon>Pisolithus</taxon>
    </lineage>
</organism>
<dbReference type="STRING" id="870435.A0A0C3J4D0"/>